<sequence>MVLVESVAAILEKACHFIDMRGMSVEQYQRKNEHQWIYLKGKFKVTIKAIAKEFLLDRKVLLLALPFQGPVIDTHQVIDGLGLSMVCCILRPNVHKNIKCFPLSVFCKVATLASSPTTNPFPEAKAYKTNSMD</sequence>
<name>A0A6L2K8Q6_TANCI</name>
<proteinExistence type="predicted"/>
<dbReference type="AlphaFoldDB" id="A0A6L2K8Q6"/>
<accession>A0A6L2K8Q6</accession>
<reference evidence="1" key="1">
    <citation type="journal article" date="2019" name="Sci. Rep.">
        <title>Draft genome of Tanacetum cinerariifolium, the natural source of mosquito coil.</title>
        <authorList>
            <person name="Yamashiro T."/>
            <person name="Shiraishi A."/>
            <person name="Satake H."/>
            <person name="Nakayama K."/>
        </authorList>
    </citation>
    <scope>NUCLEOTIDE SEQUENCE</scope>
</reference>
<comment type="caution">
    <text evidence="1">The sequence shown here is derived from an EMBL/GenBank/DDBJ whole genome shotgun (WGS) entry which is preliminary data.</text>
</comment>
<protein>
    <submittedName>
        <fullName evidence="1">Uncharacterized protein</fullName>
    </submittedName>
</protein>
<organism evidence="1">
    <name type="scientific">Tanacetum cinerariifolium</name>
    <name type="common">Dalmatian daisy</name>
    <name type="synonym">Chrysanthemum cinerariifolium</name>
    <dbReference type="NCBI Taxonomy" id="118510"/>
    <lineage>
        <taxon>Eukaryota</taxon>
        <taxon>Viridiplantae</taxon>
        <taxon>Streptophyta</taxon>
        <taxon>Embryophyta</taxon>
        <taxon>Tracheophyta</taxon>
        <taxon>Spermatophyta</taxon>
        <taxon>Magnoliopsida</taxon>
        <taxon>eudicotyledons</taxon>
        <taxon>Gunneridae</taxon>
        <taxon>Pentapetalae</taxon>
        <taxon>asterids</taxon>
        <taxon>campanulids</taxon>
        <taxon>Asterales</taxon>
        <taxon>Asteraceae</taxon>
        <taxon>Asteroideae</taxon>
        <taxon>Anthemideae</taxon>
        <taxon>Anthemidinae</taxon>
        <taxon>Tanacetum</taxon>
    </lineage>
</organism>
<dbReference type="EMBL" id="BKCJ010002039">
    <property type="protein sequence ID" value="GEU45813.1"/>
    <property type="molecule type" value="Genomic_DNA"/>
</dbReference>
<evidence type="ECO:0000313" key="1">
    <source>
        <dbReference type="EMBL" id="GEU45813.1"/>
    </source>
</evidence>
<gene>
    <name evidence="1" type="ORF">Tci_017791</name>
</gene>